<proteinExistence type="predicted"/>
<feature type="non-terminal residue" evidence="1">
    <location>
        <position position="105"/>
    </location>
</feature>
<dbReference type="Proteomes" id="UP000694892">
    <property type="component" value="Chromosome 3L"/>
</dbReference>
<evidence type="ECO:0008006" key="3">
    <source>
        <dbReference type="Google" id="ProtNLM"/>
    </source>
</evidence>
<protein>
    <recommendedName>
        <fullName evidence="3">GIY-YIG domain-containing protein</fullName>
    </recommendedName>
</protein>
<name>A0A974DCA7_XENLA</name>
<evidence type="ECO:0000313" key="1">
    <source>
        <dbReference type="EMBL" id="OCT88361.1"/>
    </source>
</evidence>
<evidence type="ECO:0000313" key="2">
    <source>
        <dbReference type="Proteomes" id="UP000694892"/>
    </source>
</evidence>
<reference evidence="2" key="1">
    <citation type="journal article" date="2016" name="Nature">
        <title>Genome evolution in the allotetraploid frog Xenopus laevis.</title>
        <authorList>
            <person name="Session A.M."/>
            <person name="Uno Y."/>
            <person name="Kwon T."/>
            <person name="Chapman J.A."/>
            <person name="Toyoda A."/>
            <person name="Takahashi S."/>
            <person name="Fukui A."/>
            <person name="Hikosaka A."/>
            <person name="Suzuki A."/>
            <person name="Kondo M."/>
            <person name="van Heeringen S.J."/>
            <person name="Quigley I."/>
            <person name="Heinz S."/>
            <person name="Ogino H."/>
            <person name="Ochi H."/>
            <person name="Hellsten U."/>
            <person name="Lyons J.B."/>
            <person name="Simakov O."/>
            <person name="Putnam N."/>
            <person name="Stites J."/>
            <person name="Kuroki Y."/>
            <person name="Tanaka T."/>
            <person name="Michiue T."/>
            <person name="Watanabe M."/>
            <person name="Bogdanovic O."/>
            <person name="Lister R."/>
            <person name="Georgiou G."/>
            <person name="Paranjpe S.S."/>
            <person name="van Kruijsbergen I."/>
            <person name="Shu S."/>
            <person name="Carlson J."/>
            <person name="Kinoshita T."/>
            <person name="Ohta Y."/>
            <person name="Mawaribuchi S."/>
            <person name="Jenkins J."/>
            <person name="Grimwood J."/>
            <person name="Schmutz J."/>
            <person name="Mitros T."/>
            <person name="Mozaffari S.V."/>
            <person name="Suzuki Y."/>
            <person name="Haramoto Y."/>
            <person name="Yamamoto T.S."/>
            <person name="Takagi C."/>
            <person name="Heald R."/>
            <person name="Miller K."/>
            <person name="Haudenschild C."/>
            <person name="Kitzman J."/>
            <person name="Nakayama T."/>
            <person name="Izutsu Y."/>
            <person name="Robert J."/>
            <person name="Fortriede J."/>
            <person name="Burns K."/>
            <person name="Lotay V."/>
            <person name="Karimi K."/>
            <person name="Yasuoka Y."/>
            <person name="Dichmann D.S."/>
            <person name="Flajnik M.F."/>
            <person name="Houston D.W."/>
            <person name="Shendure J."/>
            <person name="DuPasquier L."/>
            <person name="Vize P.D."/>
            <person name="Zorn A.M."/>
            <person name="Ito M."/>
            <person name="Marcotte E.M."/>
            <person name="Wallingford J.B."/>
            <person name="Ito Y."/>
            <person name="Asashima M."/>
            <person name="Ueno N."/>
            <person name="Matsuda Y."/>
            <person name="Veenstra G.J."/>
            <person name="Fujiyama A."/>
            <person name="Harland R.M."/>
            <person name="Taira M."/>
            <person name="Rokhsar D.S."/>
        </authorList>
    </citation>
    <scope>NUCLEOTIDE SEQUENCE [LARGE SCALE GENOMIC DNA]</scope>
    <source>
        <strain evidence="2">J</strain>
    </source>
</reference>
<gene>
    <name evidence="1" type="ORF">XELAEV_18016991mg</name>
</gene>
<organism evidence="1 2">
    <name type="scientific">Xenopus laevis</name>
    <name type="common">African clawed frog</name>
    <dbReference type="NCBI Taxonomy" id="8355"/>
    <lineage>
        <taxon>Eukaryota</taxon>
        <taxon>Metazoa</taxon>
        <taxon>Chordata</taxon>
        <taxon>Craniata</taxon>
        <taxon>Vertebrata</taxon>
        <taxon>Euteleostomi</taxon>
        <taxon>Amphibia</taxon>
        <taxon>Batrachia</taxon>
        <taxon>Anura</taxon>
        <taxon>Pipoidea</taxon>
        <taxon>Pipidae</taxon>
        <taxon>Xenopodinae</taxon>
        <taxon>Xenopus</taxon>
        <taxon>Xenopus</taxon>
    </lineage>
</organism>
<accession>A0A974DCA7</accession>
<sequence length="105" mass="11893">MGCVCCSSIIKGETVRVTPIKIKHYATCDTENVIYLLKCPCGKGNVGQTSRSIKTRIKEHRGKIRNYKQGSYTDTTILRHFNNANHNQTQLKWMVLEVIQPPTKG</sequence>
<dbReference type="EMBL" id="CM004470">
    <property type="protein sequence ID" value="OCT88361.1"/>
    <property type="molecule type" value="Genomic_DNA"/>
</dbReference>
<dbReference type="AlphaFoldDB" id="A0A974DCA7"/>